<feature type="coiled-coil region" evidence="6">
    <location>
        <begin position="321"/>
        <end position="405"/>
    </location>
</feature>
<evidence type="ECO:0000256" key="6">
    <source>
        <dbReference type="SAM" id="Coils"/>
    </source>
</evidence>
<evidence type="ECO:0000256" key="1">
    <source>
        <dbReference type="ARBA" id="ARBA00004651"/>
    </source>
</evidence>
<feature type="coiled-coil region" evidence="6">
    <location>
        <begin position="204"/>
        <end position="231"/>
    </location>
</feature>
<organism evidence="10 11">
    <name type="scientific">Hansschlegelia beijingensis</name>
    <dbReference type="NCBI Taxonomy" id="1133344"/>
    <lineage>
        <taxon>Bacteria</taxon>
        <taxon>Pseudomonadati</taxon>
        <taxon>Pseudomonadota</taxon>
        <taxon>Alphaproteobacteria</taxon>
        <taxon>Hyphomicrobiales</taxon>
        <taxon>Methylopilaceae</taxon>
        <taxon>Hansschlegelia</taxon>
    </lineage>
</organism>
<dbReference type="InterPro" id="IPR027417">
    <property type="entry name" value="P-loop_NTPase"/>
</dbReference>
<protein>
    <submittedName>
        <fullName evidence="10">Uncharacterized protein involved in exopolysaccharide biosynthesis/Mrp family chromosome partitioning ATPase</fullName>
    </submittedName>
</protein>
<dbReference type="Proteomes" id="UP000528964">
    <property type="component" value="Unassembled WGS sequence"/>
</dbReference>
<dbReference type="EMBL" id="JACIDR010000001">
    <property type="protein sequence ID" value="MBB3972147.1"/>
    <property type="molecule type" value="Genomic_DNA"/>
</dbReference>
<comment type="caution">
    <text evidence="10">The sequence shown here is derived from an EMBL/GenBank/DDBJ whole genome shotgun (WGS) entry which is preliminary data.</text>
</comment>
<dbReference type="SUPFAM" id="SSF52540">
    <property type="entry name" value="P-loop containing nucleoside triphosphate hydrolases"/>
    <property type="match status" value="1"/>
</dbReference>
<evidence type="ECO:0000256" key="8">
    <source>
        <dbReference type="SAM" id="Phobius"/>
    </source>
</evidence>
<keyword evidence="5 8" id="KW-0472">Membrane</keyword>
<gene>
    <name evidence="10" type="ORF">GGR24_000780</name>
</gene>
<keyword evidence="2" id="KW-1003">Cell membrane</keyword>
<dbReference type="PANTHER" id="PTHR32309">
    <property type="entry name" value="TYROSINE-PROTEIN KINASE"/>
    <property type="match status" value="1"/>
</dbReference>
<evidence type="ECO:0000256" key="4">
    <source>
        <dbReference type="ARBA" id="ARBA00022989"/>
    </source>
</evidence>
<dbReference type="Gene3D" id="3.40.50.300">
    <property type="entry name" value="P-loop containing nucleotide triphosphate hydrolases"/>
    <property type="match status" value="1"/>
</dbReference>
<proteinExistence type="predicted"/>
<reference evidence="10 11" key="1">
    <citation type="submission" date="2020-08" db="EMBL/GenBank/DDBJ databases">
        <title>Genomic Encyclopedia of Type Strains, Phase IV (KMG-IV): sequencing the most valuable type-strain genomes for metagenomic binning, comparative biology and taxonomic classification.</title>
        <authorList>
            <person name="Goeker M."/>
        </authorList>
    </citation>
    <scope>NUCLEOTIDE SEQUENCE [LARGE SCALE GENOMIC DNA]</scope>
    <source>
        <strain evidence="10 11">DSM 25481</strain>
    </source>
</reference>
<accession>A0A7W6D159</accession>
<dbReference type="Pfam" id="PF02706">
    <property type="entry name" value="Wzz"/>
    <property type="match status" value="1"/>
</dbReference>
<evidence type="ECO:0000313" key="10">
    <source>
        <dbReference type="EMBL" id="MBB3972147.1"/>
    </source>
</evidence>
<evidence type="ECO:0000313" key="11">
    <source>
        <dbReference type="Proteomes" id="UP000528964"/>
    </source>
</evidence>
<feature type="domain" description="Polysaccharide chain length determinant N-terminal" evidence="9">
    <location>
        <begin position="18"/>
        <end position="109"/>
    </location>
</feature>
<feature type="transmembrane region" description="Helical" evidence="8">
    <location>
        <begin position="34"/>
        <end position="57"/>
    </location>
</feature>
<dbReference type="RefSeq" id="WP_183393956.1">
    <property type="nucleotide sequence ID" value="NZ_JACIDR010000001.1"/>
</dbReference>
<keyword evidence="11" id="KW-1185">Reference proteome</keyword>
<keyword evidence="3 8" id="KW-0812">Transmembrane</keyword>
<evidence type="ECO:0000256" key="3">
    <source>
        <dbReference type="ARBA" id="ARBA00022692"/>
    </source>
</evidence>
<evidence type="ECO:0000259" key="9">
    <source>
        <dbReference type="Pfam" id="PF02706"/>
    </source>
</evidence>
<evidence type="ECO:0000256" key="2">
    <source>
        <dbReference type="ARBA" id="ARBA00022475"/>
    </source>
</evidence>
<name>A0A7W6D159_9HYPH</name>
<dbReference type="InterPro" id="IPR050445">
    <property type="entry name" value="Bact_polysacc_biosynth/exp"/>
</dbReference>
<evidence type="ECO:0000256" key="5">
    <source>
        <dbReference type="ARBA" id="ARBA00023136"/>
    </source>
</evidence>
<evidence type="ECO:0000256" key="7">
    <source>
        <dbReference type="SAM" id="MobiDB-lite"/>
    </source>
</evidence>
<dbReference type="GO" id="GO:0004713">
    <property type="term" value="F:protein tyrosine kinase activity"/>
    <property type="evidence" value="ECO:0007669"/>
    <property type="project" value="TreeGrafter"/>
</dbReference>
<keyword evidence="6" id="KW-0175">Coiled coil</keyword>
<sequence>MIQRISHGVEDDRPQGGEIDLRALGRGLWRRKRWILGPTLLAALVAFLFVELSPPYYRSTALILIENREGASPGPRDDRATQLPDEQAVASQVQLIQSRDLVRTVVKNLHLADDPEFSAQKGSILRRLLRAVGLARQDDTSLSEGVVDKVAENLSVYPVTGSRVVGIEFVSKNADTAAKVVNGFVDAYMDLQRAAKQEANQQAAQYLSREIEGLRTRVREAEEKVEAFRAKAGLLVGANNATVAQQQLGDATTQLSAARTQEAEAQAKANMIRTVIRQGRPAEALEIANSDLVRSLTQQRSQLAAQIASEGRTLLPQHPRMRELSAQLQGLDEQIRREAEQLARAYENDAKTAGARVKALSTQLDELKEAASKANNEDVQLRALERDARSQRDLLEQLLARYRETTARENPEALLADARVVSRGAVATGPYFPKKLPTIALVTIAAFTLSLFGAAAAEVFGTQRRADEGDAAPPPAVGAVPVFGRLQEPLRAQPTAPPPPAVSPPPAGLSKDVSSGAAASAESTSARAASIEFADATLVAALARQLAAMPTTDGALRILTTGATPELPAAGVASELAATLSASGRRVVAIDAGGGSARPGDEPIEPGLAELLTGAATFAQAIHRDQGSRIHLVPGGATPFRALDAAAQARLDVVLEALALTYDFVILIAPGGPGGAEPFAPYCSAAVLISAAGAGDIATVEAHERLKSQGIEDVVVLLVTDGDGDPRGRSLAAA</sequence>
<feature type="compositionally biased region" description="Pro residues" evidence="7">
    <location>
        <begin position="495"/>
        <end position="507"/>
    </location>
</feature>
<dbReference type="GO" id="GO:0005886">
    <property type="term" value="C:plasma membrane"/>
    <property type="evidence" value="ECO:0007669"/>
    <property type="project" value="UniProtKB-SubCell"/>
</dbReference>
<dbReference type="PANTHER" id="PTHR32309:SF13">
    <property type="entry name" value="FERRIC ENTEROBACTIN TRANSPORT PROTEIN FEPE"/>
    <property type="match status" value="1"/>
</dbReference>
<keyword evidence="4 8" id="KW-1133">Transmembrane helix</keyword>
<dbReference type="AlphaFoldDB" id="A0A7W6D159"/>
<feature type="region of interest" description="Disordered" evidence="7">
    <location>
        <begin position="490"/>
        <end position="518"/>
    </location>
</feature>
<comment type="subcellular location">
    <subcellularLocation>
        <location evidence="1">Cell membrane</location>
        <topology evidence="1">Multi-pass membrane protein</topology>
    </subcellularLocation>
</comment>
<dbReference type="InterPro" id="IPR003856">
    <property type="entry name" value="LPS_length_determ_N"/>
</dbReference>